<dbReference type="Gene3D" id="2.130.10.10">
    <property type="entry name" value="YVTN repeat-like/Quinoprotein amine dehydrogenase"/>
    <property type="match status" value="1"/>
</dbReference>
<accession>A0ABU5H2Q7</accession>
<dbReference type="SUPFAM" id="SSF50969">
    <property type="entry name" value="YVTN repeat-like/Quinoprotein amine dehydrogenase"/>
    <property type="match status" value="1"/>
</dbReference>
<dbReference type="EMBL" id="JAXIVS010000004">
    <property type="protein sequence ID" value="MDY7227392.1"/>
    <property type="molecule type" value="Genomic_DNA"/>
</dbReference>
<protein>
    <submittedName>
        <fullName evidence="1">Glutamine cyclotransferase</fullName>
    </submittedName>
</protein>
<dbReference type="InterPro" id="IPR015943">
    <property type="entry name" value="WD40/YVTN_repeat-like_dom_sf"/>
</dbReference>
<reference evidence="1 2" key="1">
    <citation type="submission" date="2023-12" db="EMBL/GenBank/DDBJ databases">
        <title>the genome sequence of Hyalangium sp. s54d21.</title>
        <authorList>
            <person name="Zhang X."/>
        </authorList>
    </citation>
    <scope>NUCLEOTIDE SEQUENCE [LARGE SCALE GENOMIC DNA]</scope>
    <source>
        <strain evidence="2">s54d21</strain>
    </source>
</reference>
<proteinExistence type="predicted"/>
<comment type="caution">
    <text evidence="1">The sequence shown here is derived from an EMBL/GenBank/DDBJ whole genome shotgun (WGS) entry which is preliminary data.</text>
</comment>
<keyword evidence="2" id="KW-1185">Reference proteome</keyword>
<organism evidence="1 2">
    <name type="scientific">Hyalangium rubrum</name>
    <dbReference type="NCBI Taxonomy" id="3103134"/>
    <lineage>
        <taxon>Bacteria</taxon>
        <taxon>Pseudomonadati</taxon>
        <taxon>Myxococcota</taxon>
        <taxon>Myxococcia</taxon>
        <taxon>Myxococcales</taxon>
        <taxon>Cystobacterineae</taxon>
        <taxon>Archangiaceae</taxon>
        <taxon>Hyalangium</taxon>
    </lineage>
</organism>
<gene>
    <name evidence="1" type="ORF">SYV04_13355</name>
</gene>
<evidence type="ECO:0000313" key="2">
    <source>
        <dbReference type="Proteomes" id="UP001291309"/>
    </source>
</evidence>
<sequence length="212" mass="22931">MSTLKRTAEIAREYRPLDDARIHGVTFDGKLVWFARDNELIAFEPETETVVRRIPVPAANAGTAFDGEYLYQLAQGEILVIRPADGRIVRTLPSPGKGKDSGMAWADGHLWIGQYNDSKIHKVDAKTGAVVKTLTSDRFVTGVSCVEGALWHGASGDGKPCELRRLAPDGTVEESLTVPVESIAGVEGTGDGGFWCAGEKGRLRLVRRKSGP</sequence>
<name>A0ABU5H2Q7_9BACT</name>
<dbReference type="InterPro" id="IPR011044">
    <property type="entry name" value="Quino_amine_DH_bsu"/>
</dbReference>
<dbReference type="RefSeq" id="WP_321546118.1">
    <property type="nucleotide sequence ID" value="NZ_JAXIVS010000004.1"/>
</dbReference>
<evidence type="ECO:0000313" key="1">
    <source>
        <dbReference type="EMBL" id="MDY7227392.1"/>
    </source>
</evidence>
<dbReference type="Proteomes" id="UP001291309">
    <property type="component" value="Unassembled WGS sequence"/>
</dbReference>